<dbReference type="PRINTS" id="PR00455">
    <property type="entry name" value="HTHTETR"/>
</dbReference>
<gene>
    <name evidence="6" type="ORF">HH308_10785</name>
</gene>
<dbReference type="InterPro" id="IPR001647">
    <property type="entry name" value="HTH_TetR"/>
</dbReference>
<evidence type="ECO:0000259" key="5">
    <source>
        <dbReference type="PROSITE" id="PS50977"/>
    </source>
</evidence>
<dbReference type="Gene3D" id="1.10.357.10">
    <property type="entry name" value="Tetracycline Repressor, domain 2"/>
    <property type="match status" value="1"/>
</dbReference>
<evidence type="ECO:0000256" key="1">
    <source>
        <dbReference type="ARBA" id="ARBA00023015"/>
    </source>
</evidence>
<reference evidence="6 7" key="1">
    <citation type="submission" date="2020-04" db="EMBL/GenBank/DDBJ databases">
        <title>Gordonia sp. nov. TBRC 11910.</title>
        <authorList>
            <person name="Suriyachadkun C."/>
        </authorList>
    </citation>
    <scope>NUCLEOTIDE SEQUENCE [LARGE SCALE GENOMIC DNA]</scope>
    <source>
        <strain evidence="6 7">TBRC 11910</strain>
    </source>
</reference>
<dbReference type="GO" id="GO:0003700">
    <property type="term" value="F:DNA-binding transcription factor activity"/>
    <property type="evidence" value="ECO:0007669"/>
    <property type="project" value="TreeGrafter"/>
</dbReference>
<dbReference type="RefSeq" id="WP_170194204.1">
    <property type="nucleotide sequence ID" value="NZ_JABBNB010000009.1"/>
</dbReference>
<dbReference type="EMBL" id="JABBNB010000009">
    <property type="protein sequence ID" value="NMO01699.1"/>
    <property type="molecule type" value="Genomic_DNA"/>
</dbReference>
<name>A0A848KU23_9ACTN</name>
<evidence type="ECO:0000313" key="6">
    <source>
        <dbReference type="EMBL" id="NMO01699.1"/>
    </source>
</evidence>
<dbReference type="InterPro" id="IPR036271">
    <property type="entry name" value="Tet_transcr_reg_TetR-rel_C_sf"/>
</dbReference>
<sequence>MPAADTTRRERKRVHTRRRLYEAAIQLFEEKGYDPTSMDEIAELADTARATLYNYFPRKSAFLEEWTVRRRDQVGIDLAEYRDRPTDEVIRAYLRDLVRINIEQATLTRVLLPAWVRSGGPVEEEPYLAAALTEYVRLGQQRGEIRTDCDPVLVGHLIRNAYLGALYLWLHSLNDGPALDLRAAVDDSADIILRGLST</sequence>
<dbReference type="InterPro" id="IPR050109">
    <property type="entry name" value="HTH-type_TetR-like_transc_reg"/>
</dbReference>
<evidence type="ECO:0000256" key="2">
    <source>
        <dbReference type="ARBA" id="ARBA00023125"/>
    </source>
</evidence>
<dbReference type="PANTHER" id="PTHR30055">
    <property type="entry name" value="HTH-TYPE TRANSCRIPTIONAL REGULATOR RUTR"/>
    <property type="match status" value="1"/>
</dbReference>
<dbReference type="SUPFAM" id="SSF46689">
    <property type="entry name" value="Homeodomain-like"/>
    <property type="match status" value="1"/>
</dbReference>
<protein>
    <submittedName>
        <fullName evidence="6">TetR/AcrR family transcriptional regulator</fullName>
    </submittedName>
</protein>
<keyword evidence="7" id="KW-1185">Reference proteome</keyword>
<dbReference type="GO" id="GO:0000976">
    <property type="term" value="F:transcription cis-regulatory region binding"/>
    <property type="evidence" value="ECO:0007669"/>
    <property type="project" value="TreeGrafter"/>
</dbReference>
<comment type="caution">
    <text evidence="6">The sequence shown here is derived from an EMBL/GenBank/DDBJ whole genome shotgun (WGS) entry which is preliminary data.</text>
</comment>
<dbReference type="Proteomes" id="UP000550729">
    <property type="component" value="Unassembled WGS sequence"/>
</dbReference>
<accession>A0A848KU23</accession>
<feature type="domain" description="HTH tetR-type" evidence="5">
    <location>
        <begin position="14"/>
        <end position="74"/>
    </location>
</feature>
<evidence type="ECO:0000256" key="3">
    <source>
        <dbReference type="ARBA" id="ARBA00023163"/>
    </source>
</evidence>
<organism evidence="6 7">
    <name type="scientific">Gordonia asplenii</name>
    <dbReference type="NCBI Taxonomy" id="2725283"/>
    <lineage>
        <taxon>Bacteria</taxon>
        <taxon>Bacillati</taxon>
        <taxon>Actinomycetota</taxon>
        <taxon>Actinomycetes</taxon>
        <taxon>Mycobacteriales</taxon>
        <taxon>Gordoniaceae</taxon>
        <taxon>Gordonia</taxon>
    </lineage>
</organism>
<dbReference type="SUPFAM" id="SSF48498">
    <property type="entry name" value="Tetracyclin repressor-like, C-terminal domain"/>
    <property type="match status" value="1"/>
</dbReference>
<proteinExistence type="predicted"/>
<feature type="DNA-binding region" description="H-T-H motif" evidence="4">
    <location>
        <begin position="37"/>
        <end position="56"/>
    </location>
</feature>
<evidence type="ECO:0000256" key="4">
    <source>
        <dbReference type="PROSITE-ProRule" id="PRU00335"/>
    </source>
</evidence>
<keyword evidence="3" id="KW-0804">Transcription</keyword>
<dbReference type="PROSITE" id="PS50977">
    <property type="entry name" value="HTH_TETR_2"/>
    <property type="match status" value="1"/>
</dbReference>
<dbReference type="AlphaFoldDB" id="A0A848KU23"/>
<dbReference type="Pfam" id="PF00440">
    <property type="entry name" value="TetR_N"/>
    <property type="match status" value="1"/>
</dbReference>
<keyword evidence="2 4" id="KW-0238">DNA-binding</keyword>
<keyword evidence="1" id="KW-0805">Transcription regulation</keyword>
<evidence type="ECO:0000313" key="7">
    <source>
        <dbReference type="Proteomes" id="UP000550729"/>
    </source>
</evidence>
<dbReference type="PANTHER" id="PTHR30055:SF234">
    <property type="entry name" value="HTH-TYPE TRANSCRIPTIONAL REGULATOR BETI"/>
    <property type="match status" value="1"/>
</dbReference>
<dbReference type="InterPro" id="IPR009057">
    <property type="entry name" value="Homeodomain-like_sf"/>
</dbReference>